<dbReference type="InterPro" id="IPR056900">
    <property type="entry name" value="COB_C"/>
</dbReference>
<keyword evidence="10" id="KW-1185">Reference proteome</keyword>
<evidence type="ECO:0000256" key="3">
    <source>
        <dbReference type="ARBA" id="ARBA00022475"/>
    </source>
</evidence>
<dbReference type="GO" id="GO:0005886">
    <property type="term" value="C:plasma membrane"/>
    <property type="evidence" value="ECO:0007669"/>
    <property type="project" value="UniProtKB-SubCell"/>
</dbReference>
<name>A0A0D9X373_9ORYZ</name>
<keyword evidence="4 7" id="KW-0732">Signal</keyword>
<dbReference type="InterPro" id="IPR006918">
    <property type="entry name" value="COBRA_pln"/>
</dbReference>
<protein>
    <recommendedName>
        <fullName evidence="8">COBRA C-terminal domain-containing protein</fullName>
    </recommendedName>
</protein>
<organism evidence="9 10">
    <name type="scientific">Leersia perrieri</name>
    <dbReference type="NCBI Taxonomy" id="77586"/>
    <lineage>
        <taxon>Eukaryota</taxon>
        <taxon>Viridiplantae</taxon>
        <taxon>Streptophyta</taxon>
        <taxon>Embryophyta</taxon>
        <taxon>Tracheophyta</taxon>
        <taxon>Spermatophyta</taxon>
        <taxon>Magnoliopsida</taxon>
        <taxon>Liliopsida</taxon>
        <taxon>Poales</taxon>
        <taxon>Poaceae</taxon>
        <taxon>BOP clade</taxon>
        <taxon>Oryzoideae</taxon>
        <taxon>Oryzeae</taxon>
        <taxon>Oryzinae</taxon>
        <taxon>Leersia</taxon>
    </lineage>
</organism>
<evidence type="ECO:0000256" key="7">
    <source>
        <dbReference type="SAM" id="SignalP"/>
    </source>
</evidence>
<reference evidence="10" key="2">
    <citation type="submission" date="2013-12" db="EMBL/GenBank/DDBJ databases">
        <authorList>
            <person name="Yu Y."/>
            <person name="Lee S."/>
            <person name="de Baynast K."/>
            <person name="Wissotski M."/>
            <person name="Liu L."/>
            <person name="Talag J."/>
            <person name="Goicoechea J."/>
            <person name="Angelova A."/>
            <person name="Jetty R."/>
            <person name="Kudrna D."/>
            <person name="Golser W."/>
            <person name="Rivera L."/>
            <person name="Zhang J."/>
            <person name="Wing R."/>
        </authorList>
    </citation>
    <scope>NUCLEOTIDE SEQUENCE</scope>
</reference>
<accession>A0A0D9X373</accession>
<dbReference type="PANTHER" id="PTHR31052">
    <property type="entry name" value="COBRA-LIKE PROTEIN 7"/>
    <property type="match status" value="1"/>
</dbReference>
<feature type="chain" id="PRO_5002349889" description="COBRA C-terminal domain-containing protein" evidence="7">
    <location>
        <begin position="29"/>
        <end position="677"/>
    </location>
</feature>
<dbReference type="GO" id="GO:0010215">
    <property type="term" value="P:cellulose microfibril organization"/>
    <property type="evidence" value="ECO:0007669"/>
    <property type="project" value="InterPro"/>
</dbReference>
<reference evidence="9 10" key="1">
    <citation type="submission" date="2012-08" db="EMBL/GenBank/DDBJ databases">
        <title>Oryza genome evolution.</title>
        <authorList>
            <person name="Wing R.A."/>
        </authorList>
    </citation>
    <scope>NUCLEOTIDE SEQUENCE</scope>
</reference>
<proteinExistence type="inferred from homology"/>
<dbReference type="HOGENOM" id="CLU_420019_0_0_1"/>
<dbReference type="PANTHER" id="PTHR31052:SF34">
    <property type="entry name" value="OS07G0690900 PROTEIN"/>
    <property type="match status" value="1"/>
</dbReference>
<keyword evidence="5" id="KW-0472">Membrane</keyword>
<dbReference type="Gramene" id="LPERR07G23920.1">
    <property type="protein sequence ID" value="LPERR07G23920.1"/>
    <property type="gene ID" value="LPERR07G23920"/>
</dbReference>
<dbReference type="eggNOG" id="ENOG502QUPM">
    <property type="taxonomic scope" value="Eukaryota"/>
</dbReference>
<comment type="similarity">
    <text evidence="2">Belongs to the COBRA family.</text>
</comment>
<feature type="domain" description="COBRA C-terminal" evidence="8">
    <location>
        <begin position="433"/>
        <end position="648"/>
    </location>
</feature>
<evidence type="ECO:0000256" key="1">
    <source>
        <dbReference type="ARBA" id="ARBA00004236"/>
    </source>
</evidence>
<reference evidence="9" key="3">
    <citation type="submission" date="2015-04" db="UniProtKB">
        <authorList>
            <consortium name="EnsemblPlants"/>
        </authorList>
    </citation>
    <scope>IDENTIFICATION</scope>
</reference>
<dbReference type="AlphaFoldDB" id="A0A0D9X373"/>
<dbReference type="STRING" id="77586.A0A0D9X373"/>
<evidence type="ECO:0000256" key="2">
    <source>
        <dbReference type="ARBA" id="ARBA00005507"/>
    </source>
</evidence>
<evidence type="ECO:0000259" key="8">
    <source>
        <dbReference type="Pfam" id="PF25079"/>
    </source>
</evidence>
<evidence type="ECO:0000256" key="4">
    <source>
        <dbReference type="ARBA" id="ARBA00022729"/>
    </source>
</evidence>
<evidence type="ECO:0000256" key="6">
    <source>
        <dbReference type="ARBA" id="ARBA00023180"/>
    </source>
</evidence>
<dbReference type="Proteomes" id="UP000032180">
    <property type="component" value="Chromosome 7"/>
</dbReference>
<keyword evidence="6" id="KW-0325">Glycoprotein</keyword>
<keyword evidence="3" id="KW-1003">Cell membrane</keyword>
<evidence type="ECO:0000313" key="9">
    <source>
        <dbReference type="EnsemblPlants" id="LPERR07G23920.1"/>
    </source>
</evidence>
<dbReference type="Pfam" id="PF25079">
    <property type="entry name" value="COB_C"/>
    <property type="match status" value="1"/>
</dbReference>
<feature type="signal peptide" evidence="7">
    <location>
        <begin position="1"/>
        <end position="28"/>
    </location>
</feature>
<evidence type="ECO:0000313" key="10">
    <source>
        <dbReference type="Proteomes" id="UP000032180"/>
    </source>
</evidence>
<dbReference type="Pfam" id="PF04833">
    <property type="entry name" value="COBRA"/>
    <property type="match status" value="1"/>
</dbReference>
<evidence type="ECO:0000256" key="5">
    <source>
        <dbReference type="ARBA" id="ARBA00023136"/>
    </source>
</evidence>
<sequence length="677" mass="72722">MAVLIVTNSLPRYAVLFAAVFLLAAAQAQPQPAMAPAPEPDCNGILLTYNFDRREKIRPFVAVPNAQPYSFHATAAVRNSGVHALRSWTLLITFAHGEILVAVDGAVLTSGADLPYNTTASDGAGNATSFTGYPQTDLLTPIATAGDLTKILATVSLVGTLFAVPEPYVPLPSEISLADPSYTCPKATNVSATSLSTCCVLTSAAVAGDGDDDDLDAARTSPRGNGDMVITYDVLQAYETRYVAQVTMENDALLGRLDGWELTWQWLRGEFISSMRGAYPRQVDVAECVYGRQGASYKELDFSNVLNCDRRPAVVDLPPSRRDDTVIGMVNHCCRNGTILPKSVDAAQSKSAFQMEVYKMPPDLNRTKLYPPANFRVSGDSPMNPEYACGQPVRVSPTEIPDTSGLASNTLALATWQVVCNVTTATAKAKTPSCCVTFSAFYNESVIPCSTCACGCPANAAATCSATAASMLLPPYALLMPSGDRRAREAVKWAGEKRLGPTPSPMPCGDNCGVSINWHVATDFAGGWTARATLFNWQDDVDVTDWFMAVVMGKQAYDGFEQAFSFNATAIGNGTTMILMQGMEGFGQYLKRESNMSGVDYPVAGKQQSVLLFNKKKQHESIDVVAGDGFPSRVLFNGHECAMPQRIPSGAHRRRRVFLSLPHLASVSSILLLLSLL</sequence>
<comment type="subcellular location">
    <subcellularLocation>
        <location evidence="1">Cell membrane</location>
    </subcellularLocation>
</comment>
<dbReference type="EnsemblPlants" id="LPERR07G23920.1">
    <property type="protein sequence ID" value="LPERR07G23920.1"/>
    <property type="gene ID" value="LPERR07G23920"/>
</dbReference>